<dbReference type="Proteomes" id="UP000556026">
    <property type="component" value="Unassembled WGS sequence"/>
</dbReference>
<dbReference type="EMBL" id="BLXX01000008">
    <property type="protein sequence ID" value="GFO60322.1"/>
    <property type="molecule type" value="Genomic_DNA"/>
</dbReference>
<keyword evidence="3" id="KW-1185">Reference proteome</keyword>
<gene>
    <name evidence="2" type="ORF">GMST_26470</name>
</gene>
<dbReference type="PANTHER" id="PTHR36836">
    <property type="entry name" value="COLANIC ACID BIOSYNTHESIS PROTEIN WCAK"/>
    <property type="match status" value="1"/>
</dbReference>
<dbReference type="RefSeq" id="WP_183355147.1">
    <property type="nucleotide sequence ID" value="NZ_BLXX01000008.1"/>
</dbReference>
<accession>A0A6V8MK39</accession>
<organism evidence="2 3">
    <name type="scientific">Geomonas silvestris</name>
    <dbReference type="NCBI Taxonomy" id="2740184"/>
    <lineage>
        <taxon>Bacteria</taxon>
        <taxon>Pseudomonadati</taxon>
        <taxon>Thermodesulfobacteriota</taxon>
        <taxon>Desulfuromonadia</taxon>
        <taxon>Geobacterales</taxon>
        <taxon>Geobacteraceae</taxon>
        <taxon>Geomonas</taxon>
    </lineage>
</organism>
<feature type="domain" description="Polysaccharide pyruvyl transferase" evidence="1">
    <location>
        <begin position="73"/>
        <end position="304"/>
    </location>
</feature>
<dbReference type="InterPro" id="IPR007345">
    <property type="entry name" value="Polysacch_pyruvyl_Trfase"/>
</dbReference>
<protein>
    <recommendedName>
        <fullName evidence="1">Polysaccharide pyruvyl transferase domain-containing protein</fullName>
    </recommendedName>
</protein>
<proteinExistence type="predicted"/>
<reference evidence="3" key="1">
    <citation type="submission" date="2020-06" db="EMBL/GenBank/DDBJ databases">
        <title>Draft genomic sequence of Geomonas sp. Red330.</title>
        <authorList>
            <person name="Itoh H."/>
            <person name="Zhenxing X."/>
            <person name="Ushijima N."/>
            <person name="Masuda Y."/>
            <person name="Shiratori Y."/>
            <person name="Senoo K."/>
        </authorList>
    </citation>
    <scope>NUCLEOTIDE SEQUENCE [LARGE SCALE GENOMIC DNA]</scope>
    <source>
        <strain evidence="3">Red330</strain>
    </source>
</reference>
<sequence length="368" mass="40589">MTTYLIAGYYGMKNTGDDALQSVSCWGARNFLQAGRLWTTATTVPIELWRASVRPIFKPAPVFPGRNRLSCYLRALQSKGIIMGGGSVFHSCHYMSLVSDLLRLSGKGPHAALGVSIGPFRSSQAERDCAKLLRRFHFLGLRDKESADLARALAPQVPSALTFDLAPLLTLAAPQTDRTDLAPTRRSGIGFALCDYERFVGGNLEVEKRRRGELLRLVRLVAGHGEEIVLFEFNGHDNFGDRCLNEALLNELSGISSVRLVRYHPDPQVILREISKLKAMVAMRLHAGVFGYLTQTPTVMLSYNPKCAGWSEQIGADPSTLFDSADFDAAEVIQILDRAVAGVVPLPALPVKRAQELALKNWSWVHDR</sequence>
<name>A0A6V8MK39_9BACT</name>
<dbReference type="PANTHER" id="PTHR36836:SF1">
    <property type="entry name" value="COLANIC ACID BIOSYNTHESIS PROTEIN WCAK"/>
    <property type="match status" value="1"/>
</dbReference>
<comment type="caution">
    <text evidence="2">The sequence shown here is derived from an EMBL/GenBank/DDBJ whole genome shotgun (WGS) entry which is preliminary data.</text>
</comment>
<dbReference type="AlphaFoldDB" id="A0A6V8MK39"/>
<evidence type="ECO:0000313" key="2">
    <source>
        <dbReference type="EMBL" id="GFO60322.1"/>
    </source>
</evidence>
<evidence type="ECO:0000259" key="1">
    <source>
        <dbReference type="Pfam" id="PF04230"/>
    </source>
</evidence>
<dbReference type="Pfam" id="PF04230">
    <property type="entry name" value="PS_pyruv_trans"/>
    <property type="match status" value="1"/>
</dbReference>
<evidence type="ECO:0000313" key="3">
    <source>
        <dbReference type="Proteomes" id="UP000556026"/>
    </source>
</evidence>